<dbReference type="InterPro" id="IPR000156">
    <property type="entry name" value="Ran_bind_dom"/>
</dbReference>
<keyword evidence="4" id="KW-1185">Reference proteome</keyword>
<dbReference type="HOGENOM" id="CLU_1042474_0_0_1"/>
<dbReference type="OrthoDB" id="2357150at2759"/>
<dbReference type="Gene3D" id="2.30.29.30">
    <property type="entry name" value="Pleckstrin-homology domain (PH domain)/Phosphotyrosine-binding domain (PTB)"/>
    <property type="match status" value="1"/>
</dbReference>
<dbReference type="STRING" id="743788.S8E7S0"/>
<sequence length="297" mass="32069">MVADHGSRSSPLDHIDPIAGGRGTACTSKWSPPSPVPILSIPPVRASAAFACFANAESAFAAVMSSPTAYSNKPAWYHDGQNTSSEHATSLVPDSQNHRGAVSVGAQMGSPQATLPVARSKGLESADRAECVESRDEEYARDDPLQAQTYTRATCTTVTGEEDEEVKAEVKGAKVFIKRGAGDFGNGILGHVKLLSHRKTAEQRLVFRRESVWKVSMSVRLQPAVRCTFDENECVLRVVLKEAQERGDASSDLRKEDIVVYALKRGKTTKKDFSDFARAVTQRTALSTALDTSANTL</sequence>
<dbReference type="Pfam" id="PF00638">
    <property type="entry name" value="Ran_BP1"/>
    <property type="match status" value="1"/>
</dbReference>
<proteinExistence type="predicted"/>
<organism evidence="3 4">
    <name type="scientific">Fomitopsis schrenkii</name>
    <name type="common">Brown rot fungus</name>
    <dbReference type="NCBI Taxonomy" id="2126942"/>
    <lineage>
        <taxon>Eukaryota</taxon>
        <taxon>Fungi</taxon>
        <taxon>Dikarya</taxon>
        <taxon>Basidiomycota</taxon>
        <taxon>Agaricomycotina</taxon>
        <taxon>Agaricomycetes</taxon>
        <taxon>Polyporales</taxon>
        <taxon>Fomitopsis</taxon>
    </lineage>
</organism>
<feature type="domain" description="RanBD1" evidence="2">
    <location>
        <begin position="158"/>
        <end position="255"/>
    </location>
</feature>
<dbReference type="SUPFAM" id="SSF50729">
    <property type="entry name" value="PH domain-like"/>
    <property type="match status" value="1"/>
</dbReference>
<evidence type="ECO:0000256" key="1">
    <source>
        <dbReference type="SAM" id="MobiDB-lite"/>
    </source>
</evidence>
<dbReference type="EMBL" id="KE504144">
    <property type="protein sequence ID" value="EPT01097.1"/>
    <property type="molecule type" value="Genomic_DNA"/>
</dbReference>
<dbReference type="eggNOG" id="ENOG502SV27">
    <property type="taxonomic scope" value="Eukaryota"/>
</dbReference>
<protein>
    <recommendedName>
        <fullName evidence="2">RanBD1 domain-containing protein</fullName>
    </recommendedName>
</protein>
<feature type="compositionally biased region" description="Basic and acidic residues" evidence="1">
    <location>
        <begin position="1"/>
        <end position="16"/>
    </location>
</feature>
<evidence type="ECO:0000313" key="4">
    <source>
        <dbReference type="Proteomes" id="UP000015241"/>
    </source>
</evidence>
<dbReference type="Proteomes" id="UP000015241">
    <property type="component" value="Unassembled WGS sequence"/>
</dbReference>
<gene>
    <name evidence="3" type="ORF">FOMPIDRAFT_154465</name>
</gene>
<dbReference type="InterPro" id="IPR011993">
    <property type="entry name" value="PH-like_dom_sf"/>
</dbReference>
<feature type="region of interest" description="Disordered" evidence="1">
    <location>
        <begin position="1"/>
        <end position="29"/>
    </location>
</feature>
<reference evidence="3 4" key="1">
    <citation type="journal article" date="2012" name="Science">
        <title>The Paleozoic origin of enzymatic lignin decomposition reconstructed from 31 fungal genomes.</title>
        <authorList>
            <person name="Floudas D."/>
            <person name="Binder M."/>
            <person name="Riley R."/>
            <person name="Barry K."/>
            <person name="Blanchette R.A."/>
            <person name="Henrissat B."/>
            <person name="Martinez A.T."/>
            <person name="Otillar R."/>
            <person name="Spatafora J.W."/>
            <person name="Yadav J.S."/>
            <person name="Aerts A."/>
            <person name="Benoit I."/>
            <person name="Boyd A."/>
            <person name="Carlson A."/>
            <person name="Copeland A."/>
            <person name="Coutinho P.M."/>
            <person name="de Vries R.P."/>
            <person name="Ferreira P."/>
            <person name="Findley K."/>
            <person name="Foster B."/>
            <person name="Gaskell J."/>
            <person name="Glotzer D."/>
            <person name="Gorecki P."/>
            <person name="Heitman J."/>
            <person name="Hesse C."/>
            <person name="Hori C."/>
            <person name="Igarashi K."/>
            <person name="Jurgens J.A."/>
            <person name="Kallen N."/>
            <person name="Kersten P."/>
            <person name="Kohler A."/>
            <person name="Kuees U."/>
            <person name="Kumar T.K.A."/>
            <person name="Kuo A."/>
            <person name="LaButti K."/>
            <person name="Larrondo L.F."/>
            <person name="Lindquist E."/>
            <person name="Ling A."/>
            <person name="Lombard V."/>
            <person name="Lucas S."/>
            <person name="Lundell T."/>
            <person name="Martin R."/>
            <person name="McLaughlin D.J."/>
            <person name="Morgenstern I."/>
            <person name="Morin E."/>
            <person name="Murat C."/>
            <person name="Nagy L.G."/>
            <person name="Nolan M."/>
            <person name="Ohm R.A."/>
            <person name="Patyshakuliyeva A."/>
            <person name="Rokas A."/>
            <person name="Ruiz-Duenas F.J."/>
            <person name="Sabat G."/>
            <person name="Salamov A."/>
            <person name="Samejima M."/>
            <person name="Schmutz J."/>
            <person name="Slot J.C."/>
            <person name="St John F."/>
            <person name="Stenlid J."/>
            <person name="Sun H."/>
            <person name="Sun S."/>
            <person name="Syed K."/>
            <person name="Tsang A."/>
            <person name="Wiebenga A."/>
            <person name="Young D."/>
            <person name="Pisabarro A."/>
            <person name="Eastwood D.C."/>
            <person name="Martin F."/>
            <person name="Cullen D."/>
            <person name="Grigoriev I.V."/>
            <person name="Hibbett D.S."/>
        </authorList>
    </citation>
    <scope>NUCLEOTIDE SEQUENCE</scope>
    <source>
        <strain evidence="4">FP-58527</strain>
    </source>
</reference>
<evidence type="ECO:0000259" key="2">
    <source>
        <dbReference type="Pfam" id="PF00638"/>
    </source>
</evidence>
<name>S8E7S0_FOMSC</name>
<evidence type="ECO:0000313" key="3">
    <source>
        <dbReference type="EMBL" id="EPT01097.1"/>
    </source>
</evidence>
<dbReference type="AlphaFoldDB" id="S8E7S0"/>
<dbReference type="InParanoid" id="S8E7S0"/>
<accession>S8E7S0</accession>